<evidence type="ECO:0000256" key="1">
    <source>
        <dbReference type="ARBA" id="ARBA00001947"/>
    </source>
</evidence>
<evidence type="ECO:0000256" key="3">
    <source>
        <dbReference type="ARBA" id="ARBA00007931"/>
    </source>
</evidence>
<comment type="cofactor">
    <cofactor evidence="1">
        <name>Zn(2+)</name>
        <dbReference type="ChEBI" id="CHEBI:29105"/>
    </cofactor>
</comment>
<evidence type="ECO:0000256" key="12">
    <source>
        <dbReference type="ARBA" id="ARBA00023136"/>
    </source>
</evidence>
<dbReference type="Proteomes" id="UP000613160">
    <property type="component" value="Unassembled WGS sequence"/>
</dbReference>
<evidence type="ECO:0000256" key="6">
    <source>
        <dbReference type="ARBA" id="ARBA00022692"/>
    </source>
</evidence>
<dbReference type="InterPro" id="IPR008915">
    <property type="entry name" value="Peptidase_M50"/>
</dbReference>
<dbReference type="GO" id="GO:0008237">
    <property type="term" value="F:metallopeptidase activity"/>
    <property type="evidence" value="ECO:0007669"/>
    <property type="project" value="UniProtKB-KW"/>
</dbReference>
<keyword evidence="16" id="KW-1185">Reference proteome</keyword>
<keyword evidence="9" id="KW-0862">Zinc</keyword>
<evidence type="ECO:0000256" key="2">
    <source>
        <dbReference type="ARBA" id="ARBA00004651"/>
    </source>
</evidence>
<dbReference type="InterPro" id="IPR044537">
    <property type="entry name" value="Rip2-like"/>
</dbReference>
<dbReference type="PANTHER" id="PTHR35864:SF1">
    <property type="entry name" value="ZINC METALLOPROTEASE YWHC-RELATED"/>
    <property type="match status" value="1"/>
</dbReference>
<feature type="transmembrane region" description="Helical" evidence="13">
    <location>
        <begin position="193"/>
        <end position="212"/>
    </location>
</feature>
<evidence type="ECO:0000256" key="8">
    <source>
        <dbReference type="ARBA" id="ARBA00022801"/>
    </source>
</evidence>
<evidence type="ECO:0000313" key="15">
    <source>
        <dbReference type="EMBL" id="GGD40432.1"/>
    </source>
</evidence>
<keyword evidence="11" id="KW-0482">Metalloprotease</keyword>
<dbReference type="AlphaFoldDB" id="A0A916YCW4"/>
<feature type="transmembrane region" description="Helical" evidence="13">
    <location>
        <begin position="69"/>
        <end position="88"/>
    </location>
</feature>
<evidence type="ECO:0000259" key="14">
    <source>
        <dbReference type="Pfam" id="PF02163"/>
    </source>
</evidence>
<comment type="similarity">
    <text evidence="3">Belongs to the peptidase M50B family.</text>
</comment>
<dbReference type="RefSeq" id="WP_188855054.1">
    <property type="nucleotide sequence ID" value="NZ_BMJJ01000016.1"/>
</dbReference>
<dbReference type="GO" id="GO:0005886">
    <property type="term" value="C:plasma membrane"/>
    <property type="evidence" value="ECO:0007669"/>
    <property type="project" value="UniProtKB-SubCell"/>
</dbReference>
<keyword evidence="10 13" id="KW-1133">Transmembrane helix</keyword>
<keyword evidence="7" id="KW-0479">Metal-binding</keyword>
<proteinExistence type="inferred from homology"/>
<evidence type="ECO:0000256" key="5">
    <source>
        <dbReference type="ARBA" id="ARBA00022670"/>
    </source>
</evidence>
<comment type="subcellular location">
    <subcellularLocation>
        <location evidence="2">Cell membrane</location>
        <topology evidence="2">Multi-pass membrane protein</topology>
    </subcellularLocation>
</comment>
<dbReference type="PANTHER" id="PTHR35864">
    <property type="entry name" value="ZINC METALLOPROTEASE MJ0611-RELATED"/>
    <property type="match status" value="1"/>
</dbReference>
<evidence type="ECO:0000256" key="11">
    <source>
        <dbReference type="ARBA" id="ARBA00023049"/>
    </source>
</evidence>
<reference evidence="15" key="2">
    <citation type="submission" date="2020-09" db="EMBL/GenBank/DDBJ databases">
        <authorList>
            <person name="Sun Q."/>
            <person name="Zhou Y."/>
        </authorList>
    </citation>
    <scope>NUCLEOTIDE SEQUENCE</scope>
    <source>
        <strain evidence="15">CGMCC 1.15493</strain>
    </source>
</reference>
<reference evidence="15" key="1">
    <citation type="journal article" date="2014" name="Int. J. Syst. Evol. Microbiol.">
        <title>Complete genome sequence of Corynebacterium casei LMG S-19264T (=DSM 44701T), isolated from a smear-ripened cheese.</title>
        <authorList>
            <consortium name="US DOE Joint Genome Institute (JGI-PGF)"/>
            <person name="Walter F."/>
            <person name="Albersmeier A."/>
            <person name="Kalinowski J."/>
            <person name="Ruckert C."/>
        </authorList>
    </citation>
    <scope>NUCLEOTIDE SEQUENCE</scope>
    <source>
        <strain evidence="15">CGMCC 1.15493</strain>
    </source>
</reference>
<dbReference type="CDD" id="cd06158">
    <property type="entry name" value="S2P-M50_like_1"/>
    <property type="match status" value="1"/>
</dbReference>
<gene>
    <name evidence="15" type="ORF">GCM10011335_48920</name>
</gene>
<sequence>MALGELTQAAWGRLLDTDLFYKASTWILPILIAVTFHEAAHAFAAWRLGDHTAYRLGRVTFNPLRHIDPVGTVLLPGILFITGAPFLFGWAKPVPVAFGRLRHPRRDMALVAVAGPLTNIVLALVSALLIHAGGLLPVSVAPWALQMLYQSILLNLVLAVFNMIPLPPLDGSRILMSFLPAVLARQYAKLERFGFLILIGVVILLPMLGRQMGMDLYFFRWIIGVPLSWLTPIFLRIAGVPS</sequence>
<dbReference type="Pfam" id="PF02163">
    <property type="entry name" value="Peptidase_M50"/>
    <property type="match status" value="1"/>
</dbReference>
<accession>A0A916YCW4</accession>
<evidence type="ECO:0000256" key="9">
    <source>
        <dbReference type="ARBA" id="ARBA00022833"/>
    </source>
</evidence>
<evidence type="ECO:0000256" key="10">
    <source>
        <dbReference type="ARBA" id="ARBA00022989"/>
    </source>
</evidence>
<evidence type="ECO:0000256" key="4">
    <source>
        <dbReference type="ARBA" id="ARBA00022475"/>
    </source>
</evidence>
<keyword evidence="6 13" id="KW-0812">Transmembrane</keyword>
<dbReference type="InterPro" id="IPR052348">
    <property type="entry name" value="Metallopeptidase_M50B"/>
</dbReference>
<feature type="transmembrane region" description="Helical" evidence="13">
    <location>
        <begin position="218"/>
        <end position="238"/>
    </location>
</feature>
<keyword evidence="8" id="KW-0378">Hydrolase</keyword>
<feature type="domain" description="Peptidase M50" evidence="14">
    <location>
        <begin position="145"/>
        <end position="205"/>
    </location>
</feature>
<keyword evidence="5" id="KW-0645">Protease</keyword>
<comment type="caution">
    <text evidence="15">The sequence shown here is derived from an EMBL/GenBank/DDBJ whole genome shotgun (WGS) entry which is preliminary data.</text>
</comment>
<dbReference type="GO" id="GO:0046872">
    <property type="term" value="F:metal ion binding"/>
    <property type="evidence" value="ECO:0007669"/>
    <property type="project" value="UniProtKB-KW"/>
</dbReference>
<evidence type="ECO:0000313" key="16">
    <source>
        <dbReference type="Proteomes" id="UP000613160"/>
    </source>
</evidence>
<dbReference type="EMBL" id="BMJJ01000016">
    <property type="protein sequence ID" value="GGD40432.1"/>
    <property type="molecule type" value="Genomic_DNA"/>
</dbReference>
<protein>
    <submittedName>
        <fullName evidence="15">Peptidase M50</fullName>
    </submittedName>
</protein>
<dbReference type="GO" id="GO:0006508">
    <property type="term" value="P:proteolysis"/>
    <property type="evidence" value="ECO:0007669"/>
    <property type="project" value="UniProtKB-KW"/>
</dbReference>
<organism evidence="15 16">
    <name type="scientific">Aureimonas glaciei</name>
    <dbReference type="NCBI Taxonomy" id="1776957"/>
    <lineage>
        <taxon>Bacteria</taxon>
        <taxon>Pseudomonadati</taxon>
        <taxon>Pseudomonadota</taxon>
        <taxon>Alphaproteobacteria</taxon>
        <taxon>Hyphomicrobiales</taxon>
        <taxon>Aurantimonadaceae</taxon>
        <taxon>Aureimonas</taxon>
    </lineage>
</organism>
<feature type="transmembrane region" description="Helical" evidence="13">
    <location>
        <begin position="143"/>
        <end position="164"/>
    </location>
</feature>
<evidence type="ECO:0000256" key="7">
    <source>
        <dbReference type="ARBA" id="ARBA00022723"/>
    </source>
</evidence>
<name>A0A916YCW4_9HYPH</name>
<feature type="transmembrane region" description="Helical" evidence="13">
    <location>
        <begin position="26"/>
        <end position="49"/>
    </location>
</feature>
<keyword evidence="4" id="KW-1003">Cell membrane</keyword>
<keyword evidence="12 13" id="KW-0472">Membrane</keyword>
<evidence type="ECO:0000256" key="13">
    <source>
        <dbReference type="SAM" id="Phobius"/>
    </source>
</evidence>
<feature type="transmembrane region" description="Helical" evidence="13">
    <location>
        <begin position="109"/>
        <end position="131"/>
    </location>
</feature>